<organism evidence="2 3">
    <name type="scientific">Haloarcula hispanica</name>
    <dbReference type="NCBI Taxonomy" id="51589"/>
    <lineage>
        <taxon>Archaea</taxon>
        <taxon>Methanobacteriati</taxon>
        <taxon>Methanobacteriota</taxon>
        <taxon>Stenosarchaea group</taxon>
        <taxon>Halobacteria</taxon>
        <taxon>Halobacteriales</taxon>
        <taxon>Haloarculaceae</taxon>
        <taxon>Haloarcula</taxon>
    </lineage>
</organism>
<accession>A0A5J5LEC8</accession>
<gene>
    <name evidence="2" type="ORF">EGO51_18880</name>
</gene>
<dbReference type="EMBL" id="RQWK01000004">
    <property type="protein sequence ID" value="KAA9404569.1"/>
    <property type="molecule type" value="Genomic_DNA"/>
</dbReference>
<evidence type="ECO:0000313" key="2">
    <source>
        <dbReference type="EMBL" id="KAA9404569.1"/>
    </source>
</evidence>
<feature type="region of interest" description="Disordered" evidence="1">
    <location>
        <begin position="156"/>
        <end position="193"/>
    </location>
</feature>
<proteinExistence type="predicted"/>
<evidence type="ECO:0000313" key="3">
    <source>
        <dbReference type="Proteomes" id="UP000326244"/>
    </source>
</evidence>
<sequence length="381" mass="42735">MGNKERQIGPCRRTVLKTISTGIVATGIPSIASAKEEPSKIEIRRSLENPIPLDAALKKRRAYIKTWKSKNRNSDKVKSHVSLSKPQFGPNSSIFSYDFELLEDGTPIEYFGTLTDGSTEKTAMTEEVTVNAQGEDSTDKKAIEYLHDRASKRFEENRSSVVGESNSVSTRSSPSEWSDWETRGSVGDTDIDKPHGTWEWDVSHKSDPSDDSVHSVKTDLEMMAGANKPSWSDDWQNSKSRIRQIWDKRVNADMFDHFPKNKMDERMSRSVNLGASGGDLTAGVKFTYSQPAVDVIDQSRPHGDENGDWRLEVKKGTDQARTNTYYNPSSIAEIDASKAKEEDSTICSVHLDVTWVKDNSIFPDDKYDTGRGYSLKWSGMK</sequence>
<protein>
    <submittedName>
        <fullName evidence="2">Uncharacterized protein</fullName>
    </submittedName>
</protein>
<dbReference type="RefSeq" id="WP_151104302.1">
    <property type="nucleotide sequence ID" value="NZ_RQWK01000004.1"/>
</dbReference>
<comment type="caution">
    <text evidence="2">The sequence shown here is derived from an EMBL/GenBank/DDBJ whole genome shotgun (WGS) entry which is preliminary data.</text>
</comment>
<dbReference type="AlphaFoldDB" id="A0A5J5LEC8"/>
<feature type="compositionally biased region" description="Polar residues" evidence="1">
    <location>
        <begin position="159"/>
        <end position="176"/>
    </location>
</feature>
<dbReference type="Proteomes" id="UP000326244">
    <property type="component" value="Unassembled WGS sequence"/>
</dbReference>
<evidence type="ECO:0000256" key="1">
    <source>
        <dbReference type="SAM" id="MobiDB-lite"/>
    </source>
</evidence>
<reference evidence="2 3" key="1">
    <citation type="submission" date="2018-11" db="EMBL/GenBank/DDBJ databases">
        <title>Genomic analysis of Haloarcula hispanica CBA1121.</title>
        <authorList>
            <person name="Kim Y.B."/>
            <person name="Roh S.W."/>
        </authorList>
    </citation>
    <scope>NUCLEOTIDE SEQUENCE [LARGE SCALE GENOMIC DNA]</scope>
    <source>
        <strain evidence="2 3">CBA1121</strain>
    </source>
</reference>
<name>A0A5J5LEC8_HALHI</name>